<protein>
    <recommendedName>
        <fullName evidence="2">Heparinase II/III-like C-terminal domain-containing protein</fullName>
    </recommendedName>
</protein>
<keyword evidence="4" id="KW-1185">Reference proteome</keyword>
<dbReference type="Gene3D" id="1.50.10.100">
    <property type="entry name" value="Chondroitin AC/alginate lyase"/>
    <property type="match status" value="1"/>
</dbReference>
<dbReference type="GO" id="GO:0016829">
    <property type="term" value="F:lyase activity"/>
    <property type="evidence" value="ECO:0007669"/>
    <property type="project" value="InterPro"/>
</dbReference>
<dbReference type="SUPFAM" id="SSF56601">
    <property type="entry name" value="beta-lactamase/transpeptidase-like"/>
    <property type="match status" value="1"/>
</dbReference>
<proteinExistence type="predicted"/>
<organism evidence="3">
    <name type="scientific">Oppiella nova</name>
    <dbReference type="NCBI Taxonomy" id="334625"/>
    <lineage>
        <taxon>Eukaryota</taxon>
        <taxon>Metazoa</taxon>
        <taxon>Ecdysozoa</taxon>
        <taxon>Arthropoda</taxon>
        <taxon>Chelicerata</taxon>
        <taxon>Arachnida</taxon>
        <taxon>Acari</taxon>
        <taxon>Acariformes</taxon>
        <taxon>Sarcoptiformes</taxon>
        <taxon>Oribatida</taxon>
        <taxon>Brachypylina</taxon>
        <taxon>Oppioidea</taxon>
        <taxon>Oppiidae</taxon>
        <taxon>Oppiella</taxon>
    </lineage>
</organism>
<evidence type="ECO:0000259" key="2">
    <source>
        <dbReference type="Pfam" id="PF07940"/>
    </source>
</evidence>
<accession>A0A7R9M556</accession>
<evidence type="ECO:0000256" key="1">
    <source>
        <dbReference type="ARBA" id="ARBA00004196"/>
    </source>
</evidence>
<feature type="domain" description="Heparinase II/III-like C-terminal" evidence="2">
    <location>
        <begin position="388"/>
        <end position="506"/>
    </location>
</feature>
<sequence length="579" mass="65722">MSTMHLKAPAFRENYKNSIFKSLDELPDQLKEYFIAKADKSNKEPWISKLASQYLEFVTTGNRVHFETTDTNRRVHLVNLVIGELLTRNGTYMKNIGDGLWLIMEESSWETPGHMSIQKAGPGLPDPDQNIIDLRVGEMAATVSIIKLLLRDELDKVNKMFVKRINYELTRRVVLPYLNYDDYFWLGFNGKRVNNHNSWDNSNILRTALLGVEDETSLHEVVNRSIKSIDIFINQYPTDGGCDEGPTYWGWAGGRLIDYLELMTTVSAGRINWSANELLDKIGTFIYKVHISEDRYVNFADAQAKLAVEASAVYKFGHTFNDTTLKHFSSYVGQRYNYESIKTAADFLGSLSVFVSTLLTYSQIKDIEPKAPLPQNFYFKDLQVFTARTEAGSTKGLFIAGKAGTNHESHNHNDVGNYIIYANGKPFIIDVGVGVYNNETFSKDRYKIWSMQSQWHNCPTINGIQQNHGNKYEASGVSYSSTEDTIKFSADIAGAYPKEADVKISRAGTKWQIRIGIVGYIFRQKPFRSKHFRIGKVLRVSMNGIDRYVHHLIFFDGNTGALKLVVLIGDPLVKYDGCV</sequence>
<dbReference type="Proteomes" id="UP000728032">
    <property type="component" value="Unassembled WGS sequence"/>
</dbReference>
<evidence type="ECO:0000313" key="3">
    <source>
        <dbReference type="EMBL" id="CAD7653795.1"/>
    </source>
</evidence>
<dbReference type="Gene3D" id="2.70.98.70">
    <property type="match status" value="1"/>
</dbReference>
<dbReference type="InterPro" id="IPR012338">
    <property type="entry name" value="Beta-lactam/transpept-like"/>
</dbReference>
<dbReference type="OrthoDB" id="2334866at2759"/>
<evidence type="ECO:0000313" key="4">
    <source>
        <dbReference type="Proteomes" id="UP000728032"/>
    </source>
</evidence>
<dbReference type="AlphaFoldDB" id="A0A7R9M556"/>
<comment type="subcellular location">
    <subcellularLocation>
        <location evidence="1">Cell envelope</location>
    </subcellularLocation>
</comment>
<dbReference type="SUPFAM" id="SSF48230">
    <property type="entry name" value="Chondroitin AC/alginate lyase"/>
    <property type="match status" value="1"/>
</dbReference>
<dbReference type="PANTHER" id="PTHR38045:SF1">
    <property type="entry name" value="HEPARINASE II_III-LIKE PROTEIN"/>
    <property type="match status" value="1"/>
</dbReference>
<dbReference type="InterPro" id="IPR012480">
    <property type="entry name" value="Hepar_II_III_C"/>
</dbReference>
<dbReference type="EMBL" id="OC921937">
    <property type="protein sequence ID" value="CAD7653795.1"/>
    <property type="molecule type" value="Genomic_DNA"/>
</dbReference>
<dbReference type="InterPro" id="IPR008929">
    <property type="entry name" value="Chondroitin_lyas"/>
</dbReference>
<dbReference type="EMBL" id="CAJPVJ010007112">
    <property type="protein sequence ID" value="CAG2170982.1"/>
    <property type="molecule type" value="Genomic_DNA"/>
</dbReference>
<dbReference type="PANTHER" id="PTHR38045">
    <property type="entry name" value="CHROMOSOME 1, WHOLE GENOME SHOTGUN SEQUENCE"/>
    <property type="match status" value="1"/>
</dbReference>
<dbReference type="Pfam" id="PF07940">
    <property type="entry name" value="Hepar_II_III_C"/>
    <property type="match status" value="1"/>
</dbReference>
<gene>
    <name evidence="3" type="ORF">ONB1V03_LOCUS10448</name>
</gene>
<reference evidence="3" key="1">
    <citation type="submission" date="2020-11" db="EMBL/GenBank/DDBJ databases">
        <authorList>
            <person name="Tran Van P."/>
        </authorList>
    </citation>
    <scope>NUCLEOTIDE SEQUENCE</scope>
</reference>
<name>A0A7R9M556_9ACAR</name>